<evidence type="ECO:0000256" key="1">
    <source>
        <dbReference type="ARBA" id="ARBA00022630"/>
    </source>
</evidence>
<evidence type="ECO:0000313" key="5">
    <source>
        <dbReference type="EMBL" id="KDN88142.1"/>
    </source>
</evidence>
<dbReference type="PATRIC" id="fig|1348663.4.peg.55"/>
<keyword evidence="5" id="KW-0223">Dioxygenase</keyword>
<dbReference type="PANTHER" id="PTHR32332:SF31">
    <property type="entry name" value="2-NITROPROPANE DIOXYGENASE FAMILY, PUTATIVE (AFU_ORTHOLOGUE AFUA_2G09850)-RELATED"/>
    <property type="match status" value="1"/>
</dbReference>
<keyword evidence="1" id="KW-0285">Flavoprotein</keyword>
<evidence type="ECO:0000256" key="3">
    <source>
        <dbReference type="ARBA" id="ARBA00023002"/>
    </source>
</evidence>
<keyword evidence="6" id="KW-1185">Reference proteome</keyword>
<dbReference type="Proteomes" id="UP000027178">
    <property type="component" value="Unassembled WGS sequence"/>
</dbReference>
<name>A0A066Z3S5_9ACTN</name>
<evidence type="ECO:0000256" key="2">
    <source>
        <dbReference type="ARBA" id="ARBA00022643"/>
    </source>
</evidence>
<protein>
    <submittedName>
        <fullName evidence="5">Dioxygenase</fullName>
    </submittedName>
</protein>
<sequence length="495" mass="51602">MGQDEHRGAEGRLLPPPALPFVVGPRAALRTEFVAPHDFRADVAGEIPGEAVVQAAAAARFGAHRPTRGRTRPGEQPLGPVEAERPFQRLLFTRSGGDAVGGDVEVHDSQQLVHVGASHRWVGRWWARGGVPLRTVRSEPGRPDRHRPAPFFPTAGSTPAGGRGSDDERMALSTELTELLGVRHPIVLAPMGGAAGGALAAAVSRAGGLGLVGGGYGDREWLARELTIVAEGTDRPWGVGFLSWAIDAGAVERALEFRPAAVMLSFGDPGPFVERIRSAGALVMVQVTDLEEAARAVDLGADVIVAQGTESGGHGARHGRSTLPFVPVVADLAAPVPVLAAGGIADGRGVAAALALGAAGAMIGTRFQATAEALVDPSVGRAVVEGRAQDTERNGVLDLARGASWPTEKYTARTLGHPYLDRWRGREAELARDPQARQDYRDDVARGAIPPAPVWAGEAVDLITDLPSAADLVTTLAAQAEQALARAGRHRPGGS</sequence>
<dbReference type="GO" id="GO:0051213">
    <property type="term" value="F:dioxygenase activity"/>
    <property type="evidence" value="ECO:0007669"/>
    <property type="project" value="UniProtKB-KW"/>
</dbReference>
<keyword evidence="3" id="KW-0560">Oxidoreductase</keyword>
<dbReference type="HOGENOM" id="CLU_550715_0_0_11"/>
<dbReference type="PANTHER" id="PTHR32332">
    <property type="entry name" value="2-NITROPROPANE DIOXYGENASE"/>
    <property type="match status" value="1"/>
</dbReference>
<comment type="caution">
    <text evidence="5">The sequence shown here is derived from an EMBL/GenBank/DDBJ whole genome shotgun (WGS) entry which is preliminary data.</text>
</comment>
<proteinExistence type="predicted"/>
<dbReference type="Gene3D" id="3.20.20.70">
    <property type="entry name" value="Aldolase class I"/>
    <property type="match status" value="1"/>
</dbReference>
<keyword evidence="2" id="KW-0288">FMN</keyword>
<evidence type="ECO:0000256" key="4">
    <source>
        <dbReference type="SAM" id="MobiDB-lite"/>
    </source>
</evidence>
<feature type="compositionally biased region" description="Basic and acidic residues" evidence="4">
    <location>
        <begin position="136"/>
        <end position="147"/>
    </location>
</feature>
<dbReference type="GO" id="GO:0018580">
    <property type="term" value="F:nitronate monooxygenase activity"/>
    <property type="evidence" value="ECO:0007669"/>
    <property type="project" value="InterPro"/>
</dbReference>
<organism evidence="5 6">
    <name type="scientific">Kitasatospora cheerisanensis KCTC 2395</name>
    <dbReference type="NCBI Taxonomy" id="1348663"/>
    <lineage>
        <taxon>Bacteria</taxon>
        <taxon>Bacillati</taxon>
        <taxon>Actinomycetota</taxon>
        <taxon>Actinomycetes</taxon>
        <taxon>Kitasatosporales</taxon>
        <taxon>Streptomycetaceae</taxon>
        <taxon>Kitasatospora</taxon>
    </lineage>
</organism>
<evidence type="ECO:0000313" key="6">
    <source>
        <dbReference type="Proteomes" id="UP000027178"/>
    </source>
</evidence>
<dbReference type="eggNOG" id="COG2070">
    <property type="taxonomic scope" value="Bacteria"/>
</dbReference>
<feature type="region of interest" description="Disordered" evidence="4">
    <location>
        <begin position="136"/>
        <end position="166"/>
    </location>
</feature>
<dbReference type="InterPro" id="IPR004136">
    <property type="entry name" value="NMO"/>
</dbReference>
<dbReference type="EMBL" id="JNBY01000004">
    <property type="protein sequence ID" value="KDN88142.1"/>
    <property type="molecule type" value="Genomic_DNA"/>
</dbReference>
<accession>A0A066Z3S5</accession>
<dbReference type="AlphaFoldDB" id="A0A066Z3S5"/>
<dbReference type="CDD" id="cd04730">
    <property type="entry name" value="NPD_like"/>
    <property type="match status" value="1"/>
</dbReference>
<reference evidence="5 6" key="1">
    <citation type="submission" date="2014-05" db="EMBL/GenBank/DDBJ databases">
        <title>Draft Genome Sequence of Kitasatospora cheerisanensis KCTC 2395.</title>
        <authorList>
            <person name="Nam D.H."/>
        </authorList>
    </citation>
    <scope>NUCLEOTIDE SEQUENCE [LARGE SCALE GENOMIC DNA]</scope>
    <source>
        <strain evidence="5 6">KCTC 2395</strain>
    </source>
</reference>
<dbReference type="SUPFAM" id="SSF51412">
    <property type="entry name" value="Inosine monophosphate dehydrogenase (IMPDH)"/>
    <property type="match status" value="1"/>
</dbReference>
<gene>
    <name evidence="5" type="ORF">KCH_00740</name>
</gene>
<dbReference type="InterPro" id="IPR013785">
    <property type="entry name" value="Aldolase_TIM"/>
</dbReference>
<dbReference type="Pfam" id="PF03060">
    <property type="entry name" value="NMO"/>
    <property type="match status" value="2"/>
</dbReference>